<proteinExistence type="predicted"/>
<accession>A0A4V2MMU1</accession>
<evidence type="ECO:0000313" key="1">
    <source>
        <dbReference type="EMBL" id="TCD08606.1"/>
    </source>
</evidence>
<evidence type="ECO:0000313" key="2">
    <source>
        <dbReference type="Proteomes" id="UP000291485"/>
    </source>
</evidence>
<reference evidence="1 2" key="1">
    <citation type="submission" date="2019-02" db="EMBL/GenBank/DDBJ databases">
        <title>Pedobacter sp. RP-3-11 sp. nov., isolated from Arctic soil.</title>
        <authorList>
            <person name="Dahal R.H."/>
        </authorList>
    </citation>
    <scope>NUCLEOTIDE SEQUENCE [LARGE SCALE GENOMIC DNA]</scope>
    <source>
        <strain evidence="1 2">RP-3-11</strain>
    </source>
</reference>
<dbReference type="Proteomes" id="UP000291485">
    <property type="component" value="Unassembled WGS sequence"/>
</dbReference>
<organism evidence="1 2">
    <name type="scientific">Pedobacter frigidisoli</name>
    <dbReference type="NCBI Taxonomy" id="2530455"/>
    <lineage>
        <taxon>Bacteria</taxon>
        <taxon>Pseudomonadati</taxon>
        <taxon>Bacteroidota</taxon>
        <taxon>Sphingobacteriia</taxon>
        <taxon>Sphingobacteriales</taxon>
        <taxon>Sphingobacteriaceae</taxon>
        <taxon>Pedobacter</taxon>
    </lineage>
</organism>
<dbReference type="RefSeq" id="WP_131559104.1">
    <property type="nucleotide sequence ID" value="NZ_SJSN01000008.1"/>
</dbReference>
<name>A0A4V2MMU1_9SPHI</name>
<protein>
    <submittedName>
        <fullName evidence="1">Uncharacterized protein</fullName>
    </submittedName>
</protein>
<keyword evidence="2" id="KW-1185">Reference proteome</keyword>
<sequence length="61" mass="6688">MKTKTPIIMAELFIISACQKVPLFDIKETKSITASTSDMTIEEAKASIKNLNSDGVQSLKK</sequence>
<gene>
    <name evidence="1" type="ORF">EZ449_12260</name>
</gene>
<dbReference type="EMBL" id="SJSN01000008">
    <property type="protein sequence ID" value="TCD08606.1"/>
    <property type="molecule type" value="Genomic_DNA"/>
</dbReference>
<comment type="caution">
    <text evidence="1">The sequence shown here is derived from an EMBL/GenBank/DDBJ whole genome shotgun (WGS) entry which is preliminary data.</text>
</comment>
<dbReference type="AlphaFoldDB" id="A0A4V2MMU1"/>